<reference evidence="6" key="1">
    <citation type="submission" date="2022-08" db="EMBL/GenBank/DDBJ databases">
        <title>Genome analysis of Corynebacteriales strain.</title>
        <authorList>
            <person name="Lee S.D."/>
        </authorList>
    </citation>
    <scope>NUCLEOTIDE SEQUENCE</scope>
    <source>
        <strain evidence="6">D3-21</strain>
    </source>
</reference>
<dbReference type="Gene3D" id="3.40.630.30">
    <property type="match status" value="1"/>
</dbReference>
<comment type="catalytic activity">
    <reaction evidence="4">
        <text>1D-myo-inositol 2-(L-cysteinylamino)-2-deoxy-alpha-D-glucopyranoside + acetyl-CoA = mycothiol + CoA + H(+)</text>
        <dbReference type="Rhea" id="RHEA:26172"/>
        <dbReference type="ChEBI" id="CHEBI:15378"/>
        <dbReference type="ChEBI" id="CHEBI:16768"/>
        <dbReference type="ChEBI" id="CHEBI:57287"/>
        <dbReference type="ChEBI" id="CHEBI:57288"/>
        <dbReference type="ChEBI" id="CHEBI:58887"/>
        <dbReference type="EC" id="2.3.1.189"/>
    </reaction>
</comment>
<dbReference type="AlphaFoldDB" id="A0A9X4REC0"/>
<dbReference type="GO" id="GO:0010125">
    <property type="term" value="P:mycothiol biosynthetic process"/>
    <property type="evidence" value="ECO:0007669"/>
    <property type="project" value="UniProtKB-UniRule"/>
</dbReference>
<evidence type="ECO:0000259" key="5">
    <source>
        <dbReference type="PROSITE" id="PS51186"/>
    </source>
</evidence>
<feature type="binding site" evidence="4">
    <location>
        <position position="224"/>
    </location>
    <ligand>
        <name>1D-myo-inositol 2-(L-cysteinylamino)-2-deoxy-alpha-D-glucopyranoside</name>
        <dbReference type="ChEBI" id="CHEBI:58887"/>
    </ligand>
</feature>
<dbReference type="EC" id="2.3.1.189" evidence="4"/>
<evidence type="ECO:0000313" key="6">
    <source>
        <dbReference type="EMBL" id="MDG3015037.1"/>
    </source>
</evidence>
<gene>
    <name evidence="4 6" type="primary">mshD</name>
    <name evidence="6" type="ORF">NVS88_10780</name>
</gene>
<dbReference type="NCBIfam" id="TIGR03448">
    <property type="entry name" value="mycothiol_MshD"/>
    <property type="match status" value="1"/>
</dbReference>
<dbReference type="PANTHER" id="PTHR43617">
    <property type="entry name" value="L-AMINO ACID N-ACETYLTRANSFERASE"/>
    <property type="match status" value="1"/>
</dbReference>
<feature type="binding site" evidence="4">
    <location>
        <position position="211"/>
    </location>
    <ligand>
        <name>1D-myo-inositol 2-(L-cysteinylamino)-2-deoxy-alpha-D-glucopyranoside</name>
        <dbReference type="ChEBI" id="CHEBI:58887"/>
    </ligand>
</feature>
<keyword evidence="1 4" id="KW-0808">Transferase</keyword>
<feature type="binding site" evidence="4">
    <location>
        <begin position="267"/>
        <end position="272"/>
    </location>
    <ligand>
        <name>acetyl-CoA</name>
        <dbReference type="ChEBI" id="CHEBI:57288"/>
        <label>2</label>
    </ligand>
</feature>
<feature type="binding site" evidence="4">
    <location>
        <position position="262"/>
    </location>
    <ligand>
        <name>1D-myo-inositol 2-(L-cysteinylamino)-2-deoxy-alpha-D-glucopyranoside</name>
        <dbReference type="ChEBI" id="CHEBI:58887"/>
    </ligand>
</feature>
<feature type="binding site" evidence="4">
    <location>
        <position position="169"/>
    </location>
    <ligand>
        <name>1D-myo-inositol 2-(L-cysteinylamino)-2-deoxy-alpha-D-glucopyranoside</name>
        <dbReference type="ChEBI" id="CHEBI:58887"/>
    </ligand>
</feature>
<comment type="caution">
    <text evidence="6">The sequence shown here is derived from an EMBL/GenBank/DDBJ whole genome shotgun (WGS) entry which is preliminary data.</text>
</comment>
<comment type="function">
    <text evidence="4">Catalyzes the transfer of acetyl from acetyl-CoA to desacetylmycothiol (Cys-GlcN-Ins) to form mycothiol.</text>
</comment>
<proteinExistence type="inferred from homology"/>
<feature type="domain" description="N-acetyltransferase" evidence="5">
    <location>
        <begin position="142"/>
        <end position="291"/>
    </location>
</feature>
<feature type="domain" description="N-acetyltransferase" evidence="5">
    <location>
        <begin position="1"/>
        <end position="134"/>
    </location>
</feature>
<dbReference type="SUPFAM" id="SSF55729">
    <property type="entry name" value="Acyl-CoA N-acyltransferases (Nat)"/>
    <property type="match status" value="1"/>
</dbReference>
<dbReference type="PROSITE" id="PS51186">
    <property type="entry name" value="GNAT"/>
    <property type="match status" value="2"/>
</dbReference>
<feature type="binding site" evidence="4">
    <location>
        <position position="30"/>
    </location>
    <ligand>
        <name>1D-myo-inositol 2-(L-cysteinylamino)-2-deoxy-alpha-D-glucopyranoside</name>
        <dbReference type="ChEBI" id="CHEBI:58887"/>
    </ligand>
</feature>
<protein>
    <recommendedName>
        <fullName evidence="4">Mycothiol acetyltransferase</fullName>
        <shortName evidence="4">MSH acetyltransferase</shortName>
        <ecNumber evidence="4">2.3.1.189</ecNumber>
    </recommendedName>
    <alternativeName>
        <fullName evidence="4">Mycothiol synthase</fullName>
    </alternativeName>
</protein>
<comment type="subunit">
    <text evidence="4">Monomer.</text>
</comment>
<dbReference type="InterPro" id="IPR050276">
    <property type="entry name" value="MshD_Acetyltransferase"/>
</dbReference>
<accession>A0A9X4REC0</accession>
<organism evidence="6 7">
    <name type="scientific">Speluncibacter jeojiensis</name>
    <dbReference type="NCBI Taxonomy" id="2710754"/>
    <lineage>
        <taxon>Bacteria</taxon>
        <taxon>Bacillati</taxon>
        <taxon>Actinomycetota</taxon>
        <taxon>Actinomycetes</taxon>
        <taxon>Mycobacteriales</taxon>
        <taxon>Speluncibacteraceae</taxon>
        <taxon>Speluncibacter</taxon>
    </lineage>
</organism>
<dbReference type="Proteomes" id="UP001152755">
    <property type="component" value="Unassembled WGS sequence"/>
</dbReference>
<feature type="binding site" evidence="4">
    <location>
        <begin position="68"/>
        <end position="70"/>
    </location>
    <ligand>
        <name>acetyl-CoA</name>
        <dbReference type="ChEBI" id="CHEBI:57288"/>
        <label>1</label>
    </ligand>
</feature>
<keyword evidence="3 4" id="KW-0012">Acyltransferase</keyword>
<sequence>MTAVTSELAERVRQICADAGAVDGTAPVGDQVLRSLRGPDGSRHLVARFGDTVVGYANVTAEPAMVEVVVDPGHRRRGIGTALVTAALDLGGPGARVWAHGDLPPAQALSGRLGLAAARELLQLRRRLDDPPLPALEVPGDLVLRTYRGEADDAELLRVNNVAFDWHPEQGGWTESDIAERRAESWFDPDGVFLAFAADDPATLLGFHWTKVHPAQRDEPALGEVYVVGVDRRAQGRGLGRLLTLAGLHHLQRLGLPAVLLYVEADNGAAVRTYERLGFTRFHTDVAYTRA</sequence>
<evidence type="ECO:0000256" key="2">
    <source>
        <dbReference type="ARBA" id="ARBA00022737"/>
    </source>
</evidence>
<dbReference type="HAMAP" id="MF_01698">
    <property type="entry name" value="MshD"/>
    <property type="match status" value="1"/>
</dbReference>
<evidence type="ECO:0000256" key="4">
    <source>
        <dbReference type="HAMAP-Rule" id="MF_01698"/>
    </source>
</evidence>
<dbReference type="GO" id="GO:0035447">
    <property type="term" value="F:mycothiol synthase activity"/>
    <property type="evidence" value="ECO:0007669"/>
    <property type="project" value="UniProtKB-UniRule"/>
</dbReference>
<dbReference type="EMBL" id="JANRHA010000006">
    <property type="protein sequence ID" value="MDG3015037.1"/>
    <property type="molecule type" value="Genomic_DNA"/>
</dbReference>
<evidence type="ECO:0000256" key="1">
    <source>
        <dbReference type="ARBA" id="ARBA00022679"/>
    </source>
</evidence>
<dbReference type="InterPro" id="IPR017813">
    <property type="entry name" value="Mycothiol_AcTrfase"/>
</dbReference>
<feature type="binding site" evidence="4">
    <location>
        <begin position="76"/>
        <end position="81"/>
    </location>
    <ligand>
        <name>acetyl-CoA</name>
        <dbReference type="ChEBI" id="CHEBI:57288"/>
        <label>1</label>
    </ligand>
</feature>
<feature type="binding site" evidence="4">
    <location>
        <begin position="235"/>
        <end position="241"/>
    </location>
    <ligand>
        <name>acetyl-CoA</name>
        <dbReference type="ChEBI" id="CHEBI:57288"/>
        <label>2</label>
    </ligand>
</feature>
<feature type="binding site" evidence="4">
    <location>
        <begin position="228"/>
        <end position="230"/>
    </location>
    <ligand>
        <name>acetyl-CoA</name>
        <dbReference type="ChEBI" id="CHEBI:57288"/>
        <label>2</label>
    </ligand>
</feature>
<dbReference type="PIRSF" id="PIRSF021524">
    <property type="entry name" value="MSH_acetyltransferase"/>
    <property type="match status" value="1"/>
</dbReference>
<dbReference type="CDD" id="cd04301">
    <property type="entry name" value="NAT_SF"/>
    <property type="match status" value="2"/>
</dbReference>
<keyword evidence="2 4" id="KW-0677">Repeat</keyword>
<dbReference type="PANTHER" id="PTHR43617:SF31">
    <property type="entry name" value="MYCOTHIOL ACETYLTRANSFERASE"/>
    <property type="match status" value="1"/>
</dbReference>
<dbReference type="GO" id="GO:0008999">
    <property type="term" value="F:protein-N-terminal-alanine acetyltransferase activity"/>
    <property type="evidence" value="ECO:0007669"/>
    <property type="project" value="TreeGrafter"/>
</dbReference>
<keyword evidence="7" id="KW-1185">Reference proteome</keyword>
<dbReference type="InterPro" id="IPR016181">
    <property type="entry name" value="Acyl_CoA_acyltransferase"/>
</dbReference>
<dbReference type="Pfam" id="PF00583">
    <property type="entry name" value="Acetyltransf_1"/>
    <property type="match status" value="2"/>
</dbReference>
<name>A0A9X4REC0_9ACTN</name>
<evidence type="ECO:0000256" key="3">
    <source>
        <dbReference type="ARBA" id="ARBA00023315"/>
    </source>
</evidence>
<evidence type="ECO:0000313" key="7">
    <source>
        <dbReference type="Proteomes" id="UP001152755"/>
    </source>
</evidence>
<dbReference type="InterPro" id="IPR000182">
    <property type="entry name" value="GNAT_dom"/>
</dbReference>
<comment type="similarity">
    <text evidence="4">Belongs to the acetyltransferase family. MshD subfamily.</text>
</comment>